<dbReference type="AlphaFoldDB" id="A0AA38VDP9"/>
<organism evidence="4 5">
    <name type="scientific">Pleurostoma richardsiae</name>
    <dbReference type="NCBI Taxonomy" id="41990"/>
    <lineage>
        <taxon>Eukaryota</taxon>
        <taxon>Fungi</taxon>
        <taxon>Dikarya</taxon>
        <taxon>Ascomycota</taxon>
        <taxon>Pezizomycotina</taxon>
        <taxon>Sordariomycetes</taxon>
        <taxon>Sordariomycetidae</taxon>
        <taxon>Calosphaeriales</taxon>
        <taxon>Pleurostomataceae</taxon>
        <taxon>Pleurostoma</taxon>
    </lineage>
</organism>
<keyword evidence="1" id="KW-0677">Repeat</keyword>
<dbReference type="SUPFAM" id="SSF48403">
    <property type="entry name" value="Ankyrin repeat"/>
    <property type="match status" value="1"/>
</dbReference>
<evidence type="ECO:0000256" key="1">
    <source>
        <dbReference type="ARBA" id="ARBA00022737"/>
    </source>
</evidence>
<dbReference type="Proteomes" id="UP001174694">
    <property type="component" value="Unassembled WGS sequence"/>
</dbReference>
<dbReference type="PANTHER" id="PTHR24166:SF48">
    <property type="entry name" value="PROTEIN VAPYRIN"/>
    <property type="match status" value="1"/>
</dbReference>
<evidence type="ECO:0008006" key="6">
    <source>
        <dbReference type="Google" id="ProtNLM"/>
    </source>
</evidence>
<dbReference type="PROSITE" id="PS50088">
    <property type="entry name" value="ANK_REPEAT"/>
    <property type="match status" value="1"/>
</dbReference>
<sequence length="274" mass="29676">MVLSLSNPTDYPALSAPKYTCSLPESYEFGTLFHLHEVVKCNDVPAIQEFARLNPNLLTWEDSGCILSPPMVKAAELGHNEVLRALLDYRDTLSPEQLIGPEYELAAGPSIIKLLVEASADVHAGERHSHARGETYMTPLAIGALHHNVAGVKALLGLGAESDLAKADGMGMLPLHAAVIGRSTNIRQWRGSDITRGAIEIIKILTADESIRETINRTDNAGNTPLHLASHFDRLPLVRALLDRGADPSVPTPGVAVYFTRSMPLCPARPFIPE</sequence>
<keyword evidence="2 3" id="KW-0040">ANK repeat</keyword>
<dbReference type="InterPro" id="IPR002110">
    <property type="entry name" value="Ankyrin_rpt"/>
</dbReference>
<dbReference type="EMBL" id="JANBVO010000021">
    <property type="protein sequence ID" value="KAJ9142650.1"/>
    <property type="molecule type" value="Genomic_DNA"/>
</dbReference>
<gene>
    <name evidence="4" type="ORF">NKR23_g7074</name>
</gene>
<dbReference type="PANTHER" id="PTHR24166">
    <property type="entry name" value="ROLLING PEBBLES, ISOFORM B"/>
    <property type="match status" value="1"/>
</dbReference>
<reference evidence="4" key="1">
    <citation type="submission" date="2022-07" db="EMBL/GenBank/DDBJ databases">
        <title>Fungi with potential for degradation of polypropylene.</title>
        <authorList>
            <person name="Gostincar C."/>
        </authorList>
    </citation>
    <scope>NUCLEOTIDE SEQUENCE</scope>
    <source>
        <strain evidence="4">EXF-13308</strain>
    </source>
</reference>
<dbReference type="SMART" id="SM00248">
    <property type="entry name" value="ANK"/>
    <property type="match status" value="4"/>
</dbReference>
<keyword evidence="5" id="KW-1185">Reference proteome</keyword>
<dbReference type="PROSITE" id="PS50297">
    <property type="entry name" value="ANK_REP_REGION"/>
    <property type="match status" value="1"/>
</dbReference>
<accession>A0AA38VDP9</accession>
<evidence type="ECO:0000313" key="4">
    <source>
        <dbReference type="EMBL" id="KAJ9142650.1"/>
    </source>
</evidence>
<dbReference type="InterPro" id="IPR036770">
    <property type="entry name" value="Ankyrin_rpt-contain_sf"/>
</dbReference>
<dbReference type="Gene3D" id="1.25.40.20">
    <property type="entry name" value="Ankyrin repeat-containing domain"/>
    <property type="match status" value="1"/>
</dbReference>
<dbReference type="Pfam" id="PF00023">
    <property type="entry name" value="Ank"/>
    <property type="match status" value="1"/>
</dbReference>
<evidence type="ECO:0000313" key="5">
    <source>
        <dbReference type="Proteomes" id="UP001174694"/>
    </source>
</evidence>
<protein>
    <recommendedName>
        <fullName evidence="6">Ankyrin</fullName>
    </recommendedName>
</protein>
<comment type="caution">
    <text evidence="4">The sequence shown here is derived from an EMBL/GenBank/DDBJ whole genome shotgun (WGS) entry which is preliminary data.</text>
</comment>
<feature type="repeat" description="ANK" evidence="3">
    <location>
        <begin position="221"/>
        <end position="253"/>
    </location>
</feature>
<proteinExistence type="predicted"/>
<name>A0AA38VDP9_9PEZI</name>
<evidence type="ECO:0000256" key="2">
    <source>
        <dbReference type="ARBA" id="ARBA00023043"/>
    </source>
</evidence>
<dbReference type="InterPro" id="IPR050889">
    <property type="entry name" value="Dendritic_Spine_Reg/Scaffold"/>
</dbReference>
<evidence type="ECO:0000256" key="3">
    <source>
        <dbReference type="PROSITE-ProRule" id="PRU00023"/>
    </source>
</evidence>